<dbReference type="InterPro" id="IPR000792">
    <property type="entry name" value="Tscrpt_reg_LuxR_C"/>
</dbReference>
<dbReference type="HOGENOM" id="CLU_096445_0_0_3"/>
<dbReference type="PATRIC" id="fig|1173027.3.peg.425"/>
<dbReference type="GO" id="GO:0003677">
    <property type="term" value="F:DNA binding"/>
    <property type="evidence" value="ECO:0007669"/>
    <property type="project" value="UniProtKB-KW"/>
</dbReference>
<dbReference type="Gene3D" id="1.10.10.10">
    <property type="entry name" value="Winged helix-like DNA-binding domain superfamily/Winged helix DNA-binding domain"/>
    <property type="match status" value="1"/>
</dbReference>
<evidence type="ECO:0000313" key="3">
    <source>
        <dbReference type="Proteomes" id="UP000010471"/>
    </source>
</evidence>
<dbReference type="Pfam" id="PF00196">
    <property type="entry name" value="GerE"/>
    <property type="match status" value="1"/>
</dbReference>
<organism evidence="2 3">
    <name type="scientific">Allocoleopsis franciscana PCC 7113</name>
    <dbReference type="NCBI Taxonomy" id="1173027"/>
    <lineage>
        <taxon>Bacteria</taxon>
        <taxon>Bacillati</taxon>
        <taxon>Cyanobacteriota</taxon>
        <taxon>Cyanophyceae</taxon>
        <taxon>Coleofasciculales</taxon>
        <taxon>Coleofasciculaceae</taxon>
        <taxon>Allocoleopsis</taxon>
        <taxon>Allocoleopsis franciscana</taxon>
    </lineage>
</organism>
<dbReference type="KEGG" id="mic:Mic7113_0386"/>
<dbReference type="EMBL" id="CP003630">
    <property type="protein sequence ID" value="AFZ16307.1"/>
    <property type="molecule type" value="Genomic_DNA"/>
</dbReference>
<dbReference type="SMART" id="SM00421">
    <property type="entry name" value="HTH_LUXR"/>
    <property type="match status" value="1"/>
</dbReference>
<dbReference type="AlphaFoldDB" id="K9W9W6"/>
<dbReference type="Proteomes" id="UP000010471">
    <property type="component" value="Chromosome"/>
</dbReference>
<proteinExistence type="predicted"/>
<protein>
    <submittedName>
        <fullName evidence="2">Response regulator containing a CheY-like receiver domain and an HTH DNA-binding domain</fullName>
    </submittedName>
</protein>
<reference evidence="2 3" key="1">
    <citation type="submission" date="2012-06" db="EMBL/GenBank/DDBJ databases">
        <title>Finished chromosome of genome of Microcoleus sp. PCC 7113.</title>
        <authorList>
            <consortium name="US DOE Joint Genome Institute"/>
            <person name="Gugger M."/>
            <person name="Coursin T."/>
            <person name="Rippka R."/>
            <person name="Tandeau De Marsac N."/>
            <person name="Huntemann M."/>
            <person name="Wei C.-L."/>
            <person name="Han J."/>
            <person name="Detter J.C."/>
            <person name="Han C."/>
            <person name="Tapia R."/>
            <person name="Chen A."/>
            <person name="Kyrpides N."/>
            <person name="Mavromatis K."/>
            <person name="Markowitz V."/>
            <person name="Szeto E."/>
            <person name="Ivanova N."/>
            <person name="Pagani I."/>
            <person name="Pati A."/>
            <person name="Goodwin L."/>
            <person name="Nordberg H.P."/>
            <person name="Cantor M.N."/>
            <person name="Hua S.X."/>
            <person name="Woyke T."/>
            <person name="Kerfeld C.A."/>
        </authorList>
    </citation>
    <scope>NUCLEOTIDE SEQUENCE [LARGE SCALE GENOMIC DNA]</scope>
    <source>
        <strain evidence="2 3">PCC 7113</strain>
    </source>
</reference>
<dbReference type="STRING" id="1173027.Mic7113_0386"/>
<dbReference type="InterPro" id="IPR016032">
    <property type="entry name" value="Sig_transdc_resp-reg_C-effctor"/>
</dbReference>
<gene>
    <name evidence="2" type="ORF">Mic7113_0386</name>
</gene>
<keyword evidence="3" id="KW-1185">Reference proteome</keyword>
<sequence length="209" mass="24323">MVIFSGELKSNIETVKTSKYSSKAFKEIYSQKSKQPYWLQYIIEGLVDGVLVLTQQGEWVYANECGRQICHQLAPNQSQKNFVPSAIWRVCELLLARLEPFADQEMVVNNEIKLANSFSFRIRVRWLVLEESACHYFLVTIEDQHQARKIQAIADAKKYGLTRREAEVWSLHQSKLSYTEIADKLYITLNTVKKHIKNIYAKQQGFIEN</sequence>
<dbReference type="CDD" id="cd06170">
    <property type="entry name" value="LuxR_C_like"/>
    <property type="match status" value="1"/>
</dbReference>
<dbReference type="SUPFAM" id="SSF46894">
    <property type="entry name" value="C-terminal effector domain of the bipartite response regulators"/>
    <property type="match status" value="1"/>
</dbReference>
<dbReference type="GO" id="GO:0006355">
    <property type="term" value="P:regulation of DNA-templated transcription"/>
    <property type="evidence" value="ECO:0007669"/>
    <property type="project" value="InterPro"/>
</dbReference>
<evidence type="ECO:0000313" key="2">
    <source>
        <dbReference type="EMBL" id="AFZ16307.1"/>
    </source>
</evidence>
<dbReference type="PRINTS" id="PR00038">
    <property type="entry name" value="HTHLUXR"/>
</dbReference>
<dbReference type="eggNOG" id="COG2771">
    <property type="taxonomic scope" value="Bacteria"/>
</dbReference>
<feature type="domain" description="HTH luxR-type" evidence="1">
    <location>
        <begin position="158"/>
        <end position="209"/>
    </location>
</feature>
<name>K9W9W6_9CYAN</name>
<evidence type="ECO:0000259" key="1">
    <source>
        <dbReference type="SMART" id="SM00421"/>
    </source>
</evidence>
<keyword evidence="2" id="KW-0238">DNA-binding</keyword>
<dbReference type="RefSeq" id="WP_015180471.1">
    <property type="nucleotide sequence ID" value="NC_019738.1"/>
</dbReference>
<dbReference type="InterPro" id="IPR036388">
    <property type="entry name" value="WH-like_DNA-bd_sf"/>
</dbReference>
<accession>K9W9W6</accession>